<keyword evidence="7 16" id="KW-1133">Transmembrane helix</keyword>
<comment type="catalytic activity">
    <reaction evidence="15">
        <text>[GlcNAc-(1-&gt;4)-Mur2Ac(oyl-L-Ala-gamma-D-Glu-L-Lys-D-Ala-D-Ala)](n)-di-trans,octa-cis-undecaprenyl diphosphate + beta-D-GlcNAc-(1-&gt;4)-Mur2Ac(oyl-L-Ala-gamma-D-Glu-L-Lys-D-Ala-D-Ala)-di-trans,octa-cis-undecaprenyl diphosphate = [GlcNAc-(1-&gt;4)-Mur2Ac(oyl-L-Ala-gamma-D-Glu-L-Lys-D-Ala-D-Ala)](n+1)-di-trans,octa-cis-undecaprenyl diphosphate + di-trans,octa-cis-undecaprenyl diphosphate + H(+)</text>
        <dbReference type="Rhea" id="RHEA:23708"/>
        <dbReference type="Rhea" id="RHEA-COMP:9602"/>
        <dbReference type="Rhea" id="RHEA-COMP:9603"/>
        <dbReference type="ChEBI" id="CHEBI:15378"/>
        <dbReference type="ChEBI" id="CHEBI:58405"/>
        <dbReference type="ChEBI" id="CHEBI:60033"/>
        <dbReference type="ChEBI" id="CHEBI:78435"/>
        <dbReference type="EC" id="2.4.99.28"/>
    </reaction>
</comment>
<accession>A0A2W4ZE40</accession>
<protein>
    <recommendedName>
        <fullName evidence="12">Probable peptidoglycan glycosyltransferase FtsW</fullName>
        <ecNumber evidence="14">2.4.99.28</ecNumber>
    </recommendedName>
    <alternativeName>
        <fullName evidence="13">Cell division protein FtsW</fullName>
    </alternativeName>
    <alternativeName>
        <fullName evidence="10">Cell wall polymerase</fullName>
    </alternativeName>
    <alternativeName>
        <fullName evidence="9">Peptidoglycan polymerase</fullName>
    </alternativeName>
</protein>
<evidence type="ECO:0000256" key="15">
    <source>
        <dbReference type="ARBA" id="ARBA00049902"/>
    </source>
</evidence>
<feature type="transmembrane region" description="Helical" evidence="16">
    <location>
        <begin position="196"/>
        <end position="212"/>
    </location>
</feature>
<dbReference type="Pfam" id="PF01098">
    <property type="entry name" value="FTSW_RODA_SPOVE"/>
    <property type="match status" value="1"/>
</dbReference>
<keyword evidence="4 16" id="KW-0812">Transmembrane</keyword>
<evidence type="ECO:0000256" key="13">
    <source>
        <dbReference type="ARBA" id="ARBA00041418"/>
    </source>
</evidence>
<evidence type="ECO:0000256" key="14">
    <source>
        <dbReference type="ARBA" id="ARBA00044770"/>
    </source>
</evidence>
<feature type="transmembrane region" description="Helical" evidence="16">
    <location>
        <begin position="219"/>
        <end position="238"/>
    </location>
</feature>
<evidence type="ECO:0000313" key="17">
    <source>
        <dbReference type="EMBL" id="PZO80663.1"/>
    </source>
</evidence>
<name>A0A2W4ZE40_9SPHN</name>
<feature type="transmembrane region" description="Helical" evidence="16">
    <location>
        <begin position="78"/>
        <end position="100"/>
    </location>
</feature>
<evidence type="ECO:0000256" key="10">
    <source>
        <dbReference type="ARBA" id="ARBA00033270"/>
    </source>
</evidence>
<keyword evidence="6" id="KW-0573">Peptidoglycan synthesis</keyword>
<evidence type="ECO:0000256" key="11">
    <source>
        <dbReference type="ARBA" id="ARBA00038053"/>
    </source>
</evidence>
<dbReference type="Proteomes" id="UP000248614">
    <property type="component" value="Unassembled WGS sequence"/>
</dbReference>
<evidence type="ECO:0000256" key="3">
    <source>
        <dbReference type="ARBA" id="ARBA00022679"/>
    </source>
</evidence>
<gene>
    <name evidence="17" type="ORF">DI632_01065</name>
</gene>
<feature type="transmembrane region" description="Helical" evidence="16">
    <location>
        <begin position="335"/>
        <end position="356"/>
    </location>
</feature>
<reference evidence="17 18" key="1">
    <citation type="submission" date="2017-08" db="EMBL/GenBank/DDBJ databases">
        <title>Infants hospitalized years apart are colonized by the same room-sourced microbial strains.</title>
        <authorList>
            <person name="Brooks B."/>
            <person name="Olm M.R."/>
            <person name="Firek B.A."/>
            <person name="Baker R."/>
            <person name="Thomas B.C."/>
            <person name="Morowitz M.J."/>
            <person name="Banfield J.F."/>
        </authorList>
    </citation>
    <scope>NUCLEOTIDE SEQUENCE [LARGE SCALE GENOMIC DNA]</scope>
    <source>
        <strain evidence="17">S2_018_000_R3_110</strain>
    </source>
</reference>
<evidence type="ECO:0000256" key="1">
    <source>
        <dbReference type="ARBA" id="ARBA00004141"/>
    </source>
</evidence>
<keyword evidence="17" id="KW-0131">Cell cycle</keyword>
<proteinExistence type="inferred from homology"/>
<feature type="transmembrane region" description="Helical" evidence="16">
    <location>
        <begin position="39"/>
        <end position="58"/>
    </location>
</feature>
<sequence>MTDTVRGRDVRALRQRVETLQGRSARSPIGAWFREVDRVLLLIAMVLIAIGLVAVAAASPASAVRYSGGDVTVPPMMYFWRQAGWIALSFPVMIVVSMLPVTFARRLCLLGAGVLVVALMVTPFVGVEANGARRWINLGVGQFQPSEFLKPMFIVTTAWLLSLRAKDPQLPMLWVTGALTAVIAGCLMLQPDFGQTVIFCGVWAALLIISGIPVRTMALLGAAGIGLIAAAYTFYGTARVRIDGFLFPDPESAATDSYQVDMAHAVLTAGGVVGTGPGGGRVKFKLPEAHTDYIFAVVGEEFGLIACAIIAIIFLAIVVRVFVRLLDEEDAFKLLAAAGLAVQFGAQALINMAVNVGIAPSKGMTLPFISYGGSSMIALSMGMGLLLAFTRRNPYLSRSPYGPQRWSGAK</sequence>
<feature type="transmembrane region" description="Helical" evidence="16">
    <location>
        <begin position="107"/>
        <end position="128"/>
    </location>
</feature>
<organism evidence="17 18">
    <name type="scientific">Sphingomonas hengshuiensis</name>
    <dbReference type="NCBI Taxonomy" id="1609977"/>
    <lineage>
        <taxon>Bacteria</taxon>
        <taxon>Pseudomonadati</taxon>
        <taxon>Pseudomonadota</taxon>
        <taxon>Alphaproteobacteria</taxon>
        <taxon>Sphingomonadales</taxon>
        <taxon>Sphingomonadaceae</taxon>
        <taxon>Sphingomonas</taxon>
    </lineage>
</organism>
<evidence type="ECO:0000256" key="4">
    <source>
        <dbReference type="ARBA" id="ARBA00022692"/>
    </source>
</evidence>
<dbReference type="GO" id="GO:0005886">
    <property type="term" value="C:plasma membrane"/>
    <property type="evidence" value="ECO:0007669"/>
    <property type="project" value="TreeGrafter"/>
</dbReference>
<keyword evidence="8 16" id="KW-0472">Membrane</keyword>
<evidence type="ECO:0000256" key="12">
    <source>
        <dbReference type="ARBA" id="ARBA00041185"/>
    </source>
</evidence>
<dbReference type="InterPro" id="IPR001182">
    <property type="entry name" value="FtsW/RodA"/>
</dbReference>
<dbReference type="GO" id="GO:0032153">
    <property type="term" value="C:cell division site"/>
    <property type="evidence" value="ECO:0007669"/>
    <property type="project" value="TreeGrafter"/>
</dbReference>
<evidence type="ECO:0000256" key="9">
    <source>
        <dbReference type="ARBA" id="ARBA00032370"/>
    </source>
</evidence>
<comment type="similarity">
    <text evidence="11">Belongs to the SEDS family. FtsW subfamily.</text>
</comment>
<evidence type="ECO:0000256" key="2">
    <source>
        <dbReference type="ARBA" id="ARBA00022676"/>
    </source>
</evidence>
<dbReference type="GO" id="GO:0009252">
    <property type="term" value="P:peptidoglycan biosynthetic process"/>
    <property type="evidence" value="ECO:0007669"/>
    <property type="project" value="UniProtKB-KW"/>
</dbReference>
<evidence type="ECO:0000256" key="8">
    <source>
        <dbReference type="ARBA" id="ARBA00023136"/>
    </source>
</evidence>
<evidence type="ECO:0000256" key="7">
    <source>
        <dbReference type="ARBA" id="ARBA00022989"/>
    </source>
</evidence>
<comment type="caution">
    <text evidence="17">The sequence shown here is derived from an EMBL/GenBank/DDBJ whole genome shotgun (WGS) entry which is preliminary data.</text>
</comment>
<dbReference type="PANTHER" id="PTHR30474:SF2">
    <property type="entry name" value="PEPTIDOGLYCAN GLYCOSYLTRANSFERASE FTSW-RELATED"/>
    <property type="match status" value="1"/>
</dbReference>
<dbReference type="PANTHER" id="PTHR30474">
    <property type="entry name" value="CELL CYCLE PROTEIN"/>
    <property type="match status" value="1"/>
</dbReference>
<dbReference type="GO" id="GO:0008955">
    <property type="term" value="F:peptidoglycan glycosyltransferase activity"/>
    <property type="evidence" value="ECO:0007669"/>
    <property type="project" value="UniProtKB-EC"/>
</dbReference>
<feature type="transmembrane region" description="Helical" evidence="16">
    <location>
        <begin position="302"/>
        <end position="323"/>
    </location>
</feature>
<evidence type="ECO:0000256" key="5">
    <source>
        <dbReference type="ARBA" id="ARBA00022960"/>
    </source>
</evidence>
<keyword evidence="5" id="KW-0133">Cell shape</keyword>
<dbReference type="EMBL" id="QFNF01000002">
    <property type="protein sequence ID" value="PZO80663.1"/>
    <property type="molecule type" value="Genomic_DNA"/>
</dbReference>
<dbReference type="EC" id="2.4.99.28" evidence="14"/>
<dbReference type="GO" id="GO:0008360">
    <property type="term" value="P:regulation of cell shape"/>
    <property type="evidence" value="ECO:0007669"/>
    <property type="project" value="UniProtKB-KW"/>
</dbReference>
<keyword evidence="3" id="KW-0808">Transferase</keyword>
<feature type="transmembrane region" description="Helical" evidence="16">
    <location>
        <begin position="172"/>
        <end position="190"/>
    </location>
</feature>
<dbReference type="AlphaFoldDB" id="A0A2W4ZE40"/>
<evidence type="ECO:0000256" key="6">
    <source>
        <dbReference type="ARBA" id="ARBA00022984"/>
    </source>
</evidence>
<keyword evidence="17" id="KW-0132">Cell division</keyword>
<feature type="transmembrane region" description="Helical" evidence="16">
    <location>
        <begin position="368"/>
        <end position="389"/>
    </location>
</feature>
<feature type="transmembrane region" description="Helical" evidence="16">
    <location>
        <begin position="148"/>
        <end position="165"/>
    </location>
</feature>
<comment type="subcellular location">
    <subcellularLocation>
        <location evidence="1">Membrane</location>
        <topology evidence="1">Multi-pass membrane protein</topology>
    </subcellularLocation>
</comment>
<keyword evidence="2" id="KW-0328">Glycosyltransferase</keyword>
<dbReference type="GO" id="GO:0051301">
    <property type="term" value="P:cell division"/>
    <property type="evidence" value="ECO:0007669"/>
    <property type="project" value="UniProtKB-KW"/>
</dbReference>
<dbReference type="GO" id="GO:0015648">
    <property type="term" value="F:lipid-linked peptidoglycan transporter activity"/>
    <property type="evidence" value="ECO:0007669"/>
    <property type="project" value="TreeGrafter"/>
</dbReference>
<evidence type="ECO:0000313" key="18">
    <source>
        <dbReference type="Proteomes" id="UP000248614"/>
    </source>
</evidence>
<evidence type="ECO:0000256" key="16">
    <source>
        <dbReference type="SAM" id="Phobius"/>
    </source>
</evidence>